<keyword evidence="2" id="KW-0812">Transmembrane</keyword>
<feature type="compositionally biased region" description="Basic and acidic residues" evidence="1">
    <location>
        <begin position="527"/>
        <end position="540"/>
    </location>
</feature>
<sequence>MPAAPLTQNTPFALALRNDTDLSLVVVQVARLDHGGLVLGPDSRRLALEDGSLVLAPHTQARVALPAGPQGIVLADASSLFPVASGVVDLEANPGQQLSLGQVQVAAMGQALNLVRNLMAAPSSQLASDLIDSLQASLKNPGTDADAILRGFFDSHPPFQAIDATQFGLALSWARNYAYLWSMASDAAPGLEYDLQAAPYLGVATASLGRIGFRRQAGATIADPSDPTCGLQLQWTPTGGTTTRLNYANGCLSDTGALTLIGSFVAAGWVTGPAAAGLLPVLVGSLDGQRVIAVPSDTGIGASLATPNATAAAAKDTEGLGTLDIANLTMSLIGLVSSVVTIVGAVIAVVGYFKSRRAANQPIDRVAVLDAQAVAQEVSDALRDQLREELAGVHEALPMINELAGLVKRLRESIPETLREVVREQLGDTLNTLQEQVRELGAIEITRGLQEVQGNLFEARESLGKDLSLATRELLDAHAQIPQVIREMGAQVSHQLGERIESALEVTRETLKVSEQVQEDMEEVREGEEKVVEVKSPLEK</sequence>
<comment type="caution">
    <text evidence="3">The sequence shown here is derived from an EMBL/GenBank/DDBJ whole genome shotgun (WGS) entry which is preliminary data.</text>
</comment>
<feature type="region of interest" description="Disordered" evidence="1">
    <location>
        <begin position="520"/>
        <end position="540"/>
    </location>
</feature>
<organism evidence="3 4">
    <name type="scientific">Pseudomonas fontis</name>
    <dbReference type="NCBI Taxonomy" id="2942633"/>
    <lineage>
        <taxon>Bacteria</taxon>
        <taxon>Pseudomonadati</taxon>
        <taxon>Pseudomonadota</taxon>
        <taxon>Gammaproteobacteria</taxon>
        <taxon>Pseudomonadales</taxon>
        <taxon>Pseudomonadaceae</taxon>
        <taxon>Pseudomonas</taxon>
    </lineage>
</organism>
<gene>
    <name evidence="3" type="ORF">M5G11_16065</name>
</gene>
<dbReference type="EMBL" id="JAMDGY010000049">
    <property type="protein sequence ID" value="MDD0992050.1"/>
    <property type="molecule type" value="Genomic_DNA"/>
</dbReference>
<proteinExistence type="predicted"/>
<keyword evidence="2" id="KW-0472">Membrane</keyword>
<reference evidence="3 4" key="1">
    <citation type="submission" date="2022-05" db="EMBL/GenBank/DDBJ databases">
        <title>Novel Pseudomonas spp. Isolated from a Rainbow Trout Aquaculture Facility.</title>
        <authorList>
            <person name="Testerman T."/>
            <person name="Graf J."/>
        </authorList>
    </citation>
    <scope>NUCLEOTIDE SEQUENCE [LARGE SCALE GENOMIC DNA]</scope>
    <source>
        <strain evidence="3 4">ID681</strain>
    </source>
</reference>
<feature type="transmembrane region" description="Helical" evidence="2">
    <location>
        <begin position="332"/>
        <end position="353"/>
    </location>
</feature>
<name>A0ABT5NV46_9PSED</name>
<dbReference type="Proteomes" id="UP001148203">
    <property type="component" value="Unassembled WGS sequence"/>
</dbReference>
<accession>A0ABT5NV46</accession>
<dbReference type="RefSeq" id="WP_273910591.1">
    <property type="nucleotide sequence ID" value="NZ_JAMDGX010000030.1"/>
</dbReference>
<keyword evidence="4" id="KW-1185">Reference proteome</keyword>
<evidence type="ECO:0000313" key="3">
    <source>
        <dbReference type="EMBL" id="MDD0992050.1"/>
    </source>
</evidence>
<keyword evidence="2" id="KW-1133">Transmembrane helix</keyword>
<evidence type="ECO:0000256" key="1">
    <source>
        <dbReference type="SAM" id="MobiDB-lite"/>
    </source>
</evidence>
<evidence type="ECO:0000256" key="2">
    <source>
        <dbReference type="SAM" id="Phobius"/>
    </source>
</evidence>
<evidence type="ECO:0000313" key="4">
    <source>
        <dbReference type="Proteomes" id="UP001148203"/>
    </source>
</evidence>
<protein>
    <submittedName>
        <fullName evidence="3">Uncharacterized protein</fullName>
    </submittedName>
</protein>